<organism evidence="8 9">
    <name type="scientific">Porites evermanni</name>
    <dbReference type="NCBI Taxonomy" id="104178"/>
    <lineage>
        <taxon>Eukaryota</taxon>
        <taxon>Metazoa</taxon>
        <taxon>Cnidaria</taxon>
        <taxon>Anthozoa</taxon>
        <taxon>Hexacorallia</taxon>
        <taxon>Scleractinia</taxon>
        <taxon>Fungiina</taxon>
        <taxon>Poritidae</taxon>
        <taxon>Porites</taxon>
    </lineage>
</organism>
<evidence type="ECO:0000256" key="3">
    <source>
        <dbReference type="ARBA" id="ARBA00022989"/>
    </source>
</evidence>
<evidence type="ECO:0000313" key="8">
    <source>
        <dbReference type="EMBL" id="CAH3017327.1"/>
    </source>
</evidence>
<evidence type="ECO:0000256" key="2">
    <source>
        <dbReference type="ARBA" id="ARBA00022692"/>
    </source>
</evidence>
<evidence type="ECO:0000256" key="6">
    <source>
        <dbReference type="SAM" id="Phobius"/>
    </source>
</evidence>
<dbReference type="InterPro" id="IPR017452">
    <property type="entry name" value="GPCR_Rhodpsn_7TM"/>
</dbReference>
<comment type="subcellular location">
    <subcellularLocation>
        <location evidence="1">Membrane</location>
    </subcellularLocation>
</comment>
<evidence type="ECO:0000313" key="9">
    <source>
        <dbReference type="Proteomes" id="UP001159427"/>
    </source>
</evidence>
<dbReference type="PANTHER" id="PTHR45698:SF1">
    <property type="entry name" value="TRACE AMINE-ASSOCIATED RECEPTOR 13C-LIKE"/>
    <property type="match status" value="1"/>
</dbReference>
<comment type="similarity">
    <text evidence="5">Belongs to the G-protein coupled receptor 1 family.</text>
</comment>
<keyword evidence="3 6" id="KW-1133">Transmembrane helix</keyword>
<keyword evidence="2 5" id="KW-0812">Transmembrane</keyword>
<dbReference type="InterPro" id="IPR000276">
    <property type="entry name" value="GPCR_Rhodpsn"/>
</dbReference>
<keyword evidence="4 6" id="KW-0472">Membrane</keyword>
<protein>
    <recommendedName>
        <fullName evidence="7">G-protein coupled receptors family 1 profile domain-containing protein</fullName>
    </recommendedName>
</protein>
<dbReference type="Gene3D" id="1.20.1070.10">
    <property type="entry name" value="Rhodopsin 7-helix transmembrane proteins"/>
    <property type="match status" value="1"/>
</dbReference>
<dbReference type="SMART" id="SM01381">
    <property type="entry name" value="7TM_GPCR_Srsx"/>
    <property type="match status" value="1"/>
</dbReference>
<evidence type="ECO:0000259" key="7">
    <source>
        <dbReference type="PROSITE" id="PS50262"/>
    </source>
</evidence>
<accession>A0ABN8LLW7</accession>
<feature type="transmembrane region" description="Helical" evidence="6">
    <location>
        <begin position="13"/>
        <end position="32"/>
    </location>
</feature>
<feature type="transmembrane region" description="Helical" evidence="6">
    <location>
        <begin position="174"/>
        <end position="196"/>
    </location>
</feature>
<feature type="transmembrane region" description="Helical" evidence="6">
    <location>
        <begin position="89"/>
        <end position="107"/>
    </location>
</feature>
<dbReference type="Proteomes" id="UP001159427">
    <property type="component" value="Unassembled WGS sequence"/>
</dbReference>
<sequence length="321" mass="36464">MSSSLEVVRSVKLGILVPTNLIGNILVVLVVMRTRKSLQTPMNYLLVNLAFADITVAVFMVIDQLFFHMVHHPEGVAGEILCKLLTGKILTWVGSVASVCTLVVIAFERFYAIVLPYKRTAQLTKRKTVVTVVFCWIIALTFNLPLFVVRKRNLNFKETGFFCRSYWPSKQLAIAYNFLWLVFVGVVPVVLMAVLYGRIVFSLWFHQNSVTNEAQKARLKSRKRVTKMLVTLSVIYAVCWFPNLLINTINYYIEIPALRSIGYLVSEMLVLLNSSINPFVYALQSKQFREAIKTIVCCREGGRVMPLVAATRNETTLVRVL</sequence>
<proteinExistence type="inferred from homology"/>
<keyword evidence="5" id="KW-0297">G-protein coupled receptor</keyword>
<dbReference type="PROSITE" id="PS50262">
    <property type="entry name" value="G_PROTEIN_RECEP_F1_2"/>
    <property type="match status" value="1"/>
</dbReference>
<evidence type="ECO:0000256" key="1">
    <source>
        <dbReference type="ARBA" id="ARBA00004370"/>
    </source>
</evidence>
<dbReference type="PRINTS" id="PR00237">
    <property type="entry name" value="GPCRRHODOPSN"/>
</dbReference>
<dbReference type="PANTHER" id="PTHR45698">
    <property type="entry name" value="TRACE AMINE-ASSOCIATED RECEPTOR 19N-RELATED"/>
    <property type="match status" value="1"/>
</dbReference>
<dbReference type="EMBL" id="CALNXI010000060">
    <property type="protein sequence ID" value="CAH3017327.1"/>
    <property type="molecule type" value="Genomic_DNA"/>
</dbReference>
<reference evidence="8 9" key="1">
    <citation type="submission" date="2022-05" db="EMBL/GenBank/DDBJ databases">
        <authorList>
            <consortium name="Genoscope - CEA"/>
            <person name="William W."/>
        </authorList>
    </citation>
    <scope>NUCLEOTIDE SEQUENCE [LARGE SCALE GENOMIC DNA]</scope>
</reference>
<feature type="transmembrane region" description="Helical" evidence="6">
    <location>
        <begin position="261"/>
        <end position="283"/>
    </location>
</feature>
<dbReference type="Pfam" id="PF00001">
    <property type="entry name" value="7tm_1"/>
    <property type="match status" value="1"/>
</dbReference>
<dbReference type="SUPFAM" id="SSF81321">
    <property type="entry name" value="Family A G protein-coupled receptor-like"/>
    <property type="match status" value="1"/>
</dbReference>
<keyword evidence="5" id="KW-0807">Transducer</keyword>
<dbReference type="PROSITE" id="PS00237">
    <property type="entry name" value="G_PROTEIN_RECEP_F1_1"/>
    <property type="match status" value="1"/>
</dbReference>
<keyword evidence="9" id="KW-1185">Reference proteome</keyword>
<evidence type="ECO:0000256" key="4">
    <source>
        <dbReference type="ARBA" id="ARBA00023136"/>
    </source>
</evidence>
<evidence type="ECO:0000256" key="5">
    <source>
        <dbReference type="RuleBase" id="RU000688"/>
    </source>
</evidence>
<keyword evidence="5" id="KW-0675">Receptor</keyword>
<feature type="transmembrane region" description="Helical" evidence="6">
    <location>
        <begin position="44"/>
        <end position="69"/>
    </location>
</feature>
<gene>
    <name evidence="8" type="ORF">PEVE_00037089</name>
</gene>
<name>A0ABN8LLW7_9CNID</name>
<feature type="transmembrane region" description="Helical" evidence="6">
    <location>
        <begin position="128"/>
        <end position="148"/>
    </location>
</feature>
<feature type="transmembrane region" description="Helical" evidence="6">
    <location>
        <begin position="228"/>
        <end position="249"/>
    </location>
</feature>
<feature type="domain" description="G-protein coupled receptors family 1 profile" evidence="7">
    <location>
        <begin position="23"/>
        <end position="281"/>
    </location>
</feature>
<comment type="caution">
    <text evidence="8">The sequence shown here is derived from an EMBL/GenBank/DDBJ whole genome shotgun (WGS) entry which is preliminary data.</text>
</comment>
<dbReference type="CDD" id="cd00637">
    <property type="entry name" value="7tm_classA_rhodopsin-like"/>
    <property type="match status" value="1"/>
</dbReference>